<sequence>MLKCKTCGKELSEEDEGRTWRRCTICKKPVCFDDIHYIGTWMRGLYKDYVTVIPVCEDELPRKRLKAEVEEKL</sequence>
<dbReference type="KEGG" id="gah:GAH_01071"/>
<name>A0A0F7IFH7_9EURY</name>
<gene>
    <name evidence="1" type="ORF">GAH_01071</name>
</gene>
<dbReference type="InParanoid" id="A0A0F7IFH7"/>
<protein>
    <submittedName>
        <fullName evidence="1">Uncharacterized protein</fullName>
    </submittedName>
</protein>
<dbReference type="AlphaFoldDB" id="A0A0F7IFH7"/>
<dbReference type="HOGENOM" id="CLU_2695579_0_0_2"/>
<reference evidence="1 2" key="1">
    <citation type="submission" date="2015-04" db="EMBL/GenBank/DDBJ databases">
        <title>The complete genome sequence of the hyperthermophilic, obligate iron-reducing archaeon Geoglobus ahangari strain 234T.</title>
        <authorList>
            <person name="Manzella M.P."/>
            <person name="Holmes D.E."/>
            <person name="Rocheleau J.M."/>
            <person name="Chung A."/>
            <person name="Reguera G."/>
            <person name="Kashefi K."/>
        </authorList>
    </citation>
    <scope>NUCLEOTIDE SEQUENCE [LARGE SCALE GENOMIC DNA]</scope>
    <source>
        <strain evidence="1 2">234</strain>
    </source>
</reference>
<dbReference type="GeneID" id="24803646"/>
<evidence type="ECO:0000313" key="2">
    <source>
        <dbReference type="Proteomes" id="UP000034723"/>
    </source>
</evidence>
<dbReference type="RefSeq" id="WP_245603974.1">
    <property type="nucleotide sequence ID" value="NZ_CP011267.1"/>
</dbReference>
<organism evidence="1 2">
    <name type="scientific">Geoglobus ahangari</name>
    <dbReference type="NCBI Taxonomy" id="113653"/>
    <lineage>
        <taxon>Archaea</taxon>
        <taxon>Methanobacteriati</taxon>
        <taxon>Methanobacteriota</taxon>
        <taxon>Archaeoglobi</taxon>
        <taxon>Archaeoglobales</taxon>
        <taxon>Archaeoglobaceae</taxon>
        <taxon>Geoglobus</taxon>
    </lineage>
</organism>
<dbReference type="Proteomes" id="UP000034723">
    <property type="component" value="Chromosome"/>
</dbReference>
<dbReference type="STRING" id="113653.GAH_01071"/>
<keyword evidence="2" id="KW-1185">Reference proteome</keyword>
<proteinExistence type="predicted"/>
<accession>A0A0F7IFH7</accession>
<dbReference type="EMBL" id="CP011267">
    <property type="protein sequence ID" value="AKG91610.1"/>
    <property type="molecule type" value="Genomic_DNA"/>
</dbReference>
<evidence type="ECO:0000313" key="1">
    <source>
        <dbReference type="EMBL" id="AKG91610.1"/>
    </source>
</evidence>